<proteinExistence type="predicted"/>
<gene>
    <name evidence="1" type="ORF">AYI70_g3509</name>
</gene>
<name>A0A1R1Y351_9FUNG</name>
<protein>
    <recommendedName>
        <fullName evidence="3">Cyclin N-terminal domain-containing protein</fullName>
    </recommendedName>
</protein>
<evidence type="ECO:0000313" key="2">
    <source>
        <dbReference type="Proteomes" id="UP000187283"/>
    </source>
</evidence>
<dbReference type="Gene3D" id="1.10.472.10">
    <property type="entry name" value="Cyclin-like"/>
    <property type="match status" value="1"/>
</dbReference>
<dbReference type="EMBL" id="LSSN01001016">
    <property type="protein sequence ID" value="OMJ21392.1"/>
    <property type="molecule type" value="Genomic_DNA"/>
</dbReference>
<dbReference type="OrthoDB" id="5616525at2759"/>
<keyword evidence="2" id="KW-1185">Reference proteome</keyword>
<dbReference type="AlphaFoldDB" id="A0A1R1Y351"/>
<reference evidence="1 2" key="1">
    <citation type="submission" date="2017-01" db="EMBL/GenBank/DDBJ databases">
        <authorList>
            <person name="Mah S.A."/>
            <person name="Swanson W.J."/>
            <person name="Moy G.W."/>
            <person name="Vacquier V.D."/>
        </authorList>
    </citation>
    <scope>NUCLEOTIDE SEQUENCE [LARGE SCALE GENOMIC DNA]</scope>
    <source>
        <strain evidence="1 2">GSMNP</strain>
    </source>
</reference>
<dbReference type="Proteomes" id="UP000187283">
    <property type="component" value="Unassembled WGS sequence"/>
</dbReference>
<accession>A0A1R1Y351</accession>
<sequence>MDTDFNSEAYNKKYVKQHPIFFINGDSSSIHFPDQNNEILSTPITEYKTDLMSEYDESSLYSPSYISAGLASHLSFYPCSENHRNKQDYIYSHPSFPKFSQSLTSVKSKPAITKSLNPKISFNYNQITKSQDGNLSKFYSNSSISESTINQNTKLIHESPTRKSTPTNTNTPITILADENDSTIKNNPVTPNMSEIKNKPLGLKISPTKESLIPSLGSASTKARVASISSIKSSLSINLNKYANRLNVHPDDSNWKPITANLNKYISQLLISIEMFNYRGIQSYFNDNTFEKKVEVMREYIFDITDYLHINCLTGLFLAIYTEKLYNVTQNFSEEYEFNPKAIFISLLSLSVKMSKPYICTPQPISNKKIANATSLEYTALDLAALEIQITSILDYNLWISKKEFDNFYSRHPFELSDTVFSFIQYKNRMEKRMELINS</sequence>
<evidence type="ECO:0008006" key="3">
    <source>
        <dbReference type="Google" id="ProtNLM"/>
    </source>
</evidence>
<organism evidence="1 2">
    <name type="scientific">Smittium culicis</name>
    <dbReference type="NCBI Taxonomy" id="133412"/>
    <lineage>
        <taxon>Eukaryota</taxon>
        <taxon>Fungi</taxon>
        <taxon>Fungi incertae sedis</taxon>
        <taxon>Zoopagomycota</taxon>
        <taxon>Kickxellomycotina</taxon>
        <taxon>Harpellomycetes</taxon>
        <taxon>Harpellales</taxon>
        <taxon>Legeriomycetaceae</taxon>
        <taxon>Smittium</taxon>
    </lineage>
</organism>
<evidence type="ECO:0000313" key="1">
    <source>
        <dbReference type="EMBL" id="OMJ21392.1"/>
    </source>
</evidence>
<comment type="caution">
    <text evidence="1">The sequence shown here is derived from an EMBL/GenBank/DDBJ whole genome shotgun (WGS) entry which is preliminary data.</text>
</comment>